<sequence>MRPSTAIAAALLAAATLPAAAQTLKPGLWEMRQKMQGGQMDKAMAEMQQQMASMSPEQRKQMEAMMAARGVQMGPSAGGGMAVKVCMTREMVERDEVPAAQGDCKTTSQKRTGNTMAVAFSCTNPTSSGDSTITFNGPESYSSKTNVTTQKNGKAEKFTMEGTGRWLGADCGSVKPIQPRK</sequence>
<dbReference type="RefSeq" id="WP_200785860.1">
    <property type="nucleotide sequence ID" value="NZ_JAEDAO010000001.1"/>
</dbReference>
<organism evidence="2 3">
    <name type="scientific">Ramlibacter algicola</name>
    <dbReference type="NCBI Taxonomy" id="2795217"/>
    <lineage>
        <taxon>Bacteria</taxon>
        <taxon>Pseudomonadati</taxon>
        <taxon>Pseudomonadota</taxon>
        <taxon>Betaproteobacteria</taxon>
        <taxon>Burkholderiales</taxon>
        <taxon>Comamonadaceae</taxon>
        <taxon>Ramlibacter</taxon>
    </lineage>
</organism>
<accession>A0A934PYB0</accession>
<protein>
    <submittedName>
        <fullName evidence="2">DUF3617 domain-containing protein</fullName>
    </submittedName>
</protein>
<keyword evidence="1" id="KW-0732">Signal</keyword>
<dbReference type="Pfam" id="PF12276">
    <property type="entry name" value="DUF3617"/>
    <property type="match status" value="1"/>
</dbReference>
<evidence type="ECO:0000256" key="1">
    <source>
        <dbReference type="SAM" id="SignalP"/>
    </source>
</evidence>
<name>A0A934PYB0_9BURK</name>
<comment type="caution">
    <text evidence="2">The sequence shown here is derived from an EMBL/GenBank/DDBJ whole genome shotgun (WGS) entry which is preliminary data.</text>
</comment>
<evidence type="ECO:0000313" key="2">
    <source>
        <dbReference type="EMBL" id="MBK0391011.1"/>
    </source>
</evidence>
<gene>
    <name evidence="2" type="ORF">I8E28_00280</name>
</gene>
<dbReference type="Proteomes" id="UP000617041">
    <property type="component" value="Unassembled WGS sequence"/>
</dbReference>
<reference evidence="2" key="1">
    <citation type="submission" date="2020-12" db="EMBL/GenBank/DDBJ databases">
        <title>Ramlibacter sp. nov., isolated from a freshwater alga, Cryptomonas.</title>
        <authorList>
            <person name="Kim H.M."/>
            <person name="Jeon C.O."/>
        </authorList>
    </citation>
    <scope>NUCLEOTIDE SEQUENCE</scope>
    <source>
        <strain evidence="2">CrO1</strain>
    </source>
</reference>
<proteinExistence type="predicted"/>
<dbReference type="InterPro" id="IPR022061">
    <property type="entry name" value="DUF3617"/>
</dbReference>
<dbReference type="AlphaFoldDB" id="A0A934PYB0"/>
<feature type="chain" id="PRO_5037252829" evidence="1">
    <location>
        <begin position="22"/>
        <end position="181"/>
    </location>
</feature>
<feature type="signal peptide" evidence="1">
    <location>
        <begin position="1"/>
        <end position="21"/>
    </location>
</feature>
<evidence type="ECO:0000313" key="3">
    <source>
        <dbReference type="Proteomes" id="UP000617041"/>
    </source>
</evidence>
<keyword evidence="3" id="KW-1185">Reference proteome</keyword>
<dbReference type="EMBL" id="JAEDAO010000001">
    <property type="protein sequence ID" value="MBK0391011.1"/>
    <property type="molecule type" value="Genomic_DNA"/>
</dbReference>